<evidence type="ECO:0000313" key="2">
    <source>
        <dbReference type="EMBL" id="MPM53367.1"/>
    </source>
</evidence>
<dbReference type="EMBL" id="VSSQ01014303">
    <property type="protein sequence ID" value="MPM53367.1"/>
    <property type="molecule type" value="Genomic_DNA"/>
</dbReference>
<name>A0A645AK10_9ZZZZ</name>
<evidence type="ECO:0000256" key="1">
    <source>
        <dbReference type="SAM" id="MobiDB-lite"/>
    </source>
</evidence>
<comment type="caution">
    <text evidence="2">The sequence shown here is derived from an EMBL/GenBank/DDBJ whole genome shotgun (WGS) entry which is preliminary data.</text>
</comment>
<proteinExistence type="predicted"/>
<sequence>MRALTAINLVAYLALGVIDQNLALATFNEDNETGHEDHQDTDDQRGQRMHRTGTNQFQQATNGIRQSGGDTSEDDDRDAVTQAAFRDLLTQPHQEHGPSE</sequence>
<feature type="region of interest" description="Disordered" evidence="1">
    <location>
        <begin position="29"/>
        <end position="100"/>
    </location>
</feature>
<organism evidence="2">
    <name type="scientific">bioreactor metagenome</name>
    <dbReference type="NCBI Taxonomy" id="1076179"/>
    <lineage>
        <taxon>unclassified sequences</taxon>
        <taxon>metagenomes</taxon>
        <taxon>ecological metagenomes</taxon>
    </lineage>
</organism>
<dbReference type="AlphaFoldDB" id="A0A645AK10"/>
<protein>
    <submittedName>
        <fullName evidence="2">Uncharacterized protein</fullName>
    </submittedName>
</protein>
<reference evidence="2" key="1">
    <citation type="submission" date="2019-08" db="EMBL/GenBank/DDBJ databases">
        <authorList>
            <person name="Kucharzyk K."/>
            <person name="Murdoch R.W."/>
            <person name="Higgins S."/>
            <person name="Loffler F."/>
        </authorList>
    </citation>
    <scope>NUCLEOTIDE SEQUENCE</scope>
</reference>
<accession>A0A645AK10</accession>
<feature type="compositionally biased region" description="Polar residues" evidence="1">
    <location>
        <begin position="52"/>
        <end position="70"/>
    </location>
</feature>
<feature type="compositionally biased region" description="Basic and acidic residues" evidence="1">
    <location>
        <begin position="32"/>
        <end position="46"/>
    </location>
</feature>
<gene>
    <name evidence="2" type="ORF">SDC9_100134</name>
</gene>
<dbReference type="AntiFam" id="ANF00155">
    <property type="entry name" value="Shadow ORF (opposite secY)"/>
</dbReference>